<dbReference type="EMBL" id="JBAPLV010000005">
    <property type="protein sequence ID" value="MEI4278114.1"/>
    <property type="molecule type" value="Genomic_DNA"/>
</dbReference>
<evidence type="ECO:0000256" key="1">
    <source>
        <dbReference type="SAM" id="Phobius"/>
    </source>
</evidence>
<gene>
    <name evidence="2" type="ORF">UXQ13_06510</name>
</gene>
<proteinExistence type="predicted"/>
<dbReference type="Proteomes" id="UP001373496">
    <property type="component" value="Unassembled WGS sequence"/>
</dbReference>
<keyword evidence="3" id="KW-1185">Reference proteome</keyword>
<name>A0ABU8E5K3_9ACTN</name>
<feature type="transmembrane region" description="Helical" evidence="1">
    <location>
        <begin position="384"/>
        <end position="401"/>
    </location>
</feature>
<reference evidence="2 3" key="1">
    <citation type="submission" date="2024-03" db="EMBL/GenBank/DDBJ databases">
        <title>Draft genome sequence of Klenkia terrae.</title>
        <authorList>
            <person name="Duangmal K."/>
            <person name="Chantavorakit T."/>
        </authorList>
    </citation>
    <scope>NUCLEOTIDE SEQUENCE [LARGE SCALE GENOMIC DNA]</scope>
    <source>
        <strain evidence="2 3">JCM 17786</strain>
    </source>
</reference>
<dbReference type="RefSeq" id="WP_336391979.1">
    <property type="nucleotide sequence ID" value="NZ_JBAPLV010000005.1"/>
</dbReference>
<feature type="transmembrane region" description="Helical" evidence="1">
    <location>
        <begin position="111"/>
        <end position="129"/>
    </location>
</feature>
<feature type="transmembrane region" description="Helical" evidence="1">
    <location>
        <begin position="406"/>
        <end position="425"/>
    </location>
</feature>
<keyword evidence="1" id="KW-0472">Membrane</keyword>
<feature type="transmembrane region" description="Helical" evidence="1">
    <location>
        <begin position="251"/>
        <end position="270"/>
    </location>
</feature>
<sequence length="643" mass="67271">MIFVLALLVVVPGVLICAAAGVRGWRLAGIGPAATFGAAAVGGPVLGTLGIRWSVWSFAAWALVLTAVCAAVAALLARRRRGRPADAVPADGTGPAGGRELPLVRARWEHLLVGGGVLLGMAVGATVFLRATRGLAAISQDFDAPFHANAVRWIAENGQAVPSAIAPIANLAEGDPYFYPITYHSVLAILVQFGSDPSYALNAGALLMVLAWPLGIAALGMTWRVPAPVVAVAATVSTWFTAFPFDSLWRGPLWPYVAGLALLPGVLAVARMLVDRSPVLPAVVALALGVTGVVAMHPSIAFVVLVYAVALLVAFALRLEPVVWKAALLPMGIGAVLAVLLLAPVILPATVQSGGVQAARWPEFATTTEGFGQVLLFSPVTQEAQWWLGLTALVGLVVMVLRRRLVWLVGAFVVFGAAYAATASIDSDLVNTLSGPFYNDAWRFAALLPLVGTFAVGEVVVAVGSWAAARLAPRRPVLVASAAGLATLLAVAALGNGAYVQRNTDRLSLTYGDGPTVTAGERAAYVWLGEHVGPGERVMNDRFDGSVWMYAVGGAQPVEWTFYGAAEGSPAAVLTQGMRRLDTSPQVQEAVRELDVRYVVVGQGFLRTDMTRSPGLVGLQQVDGLTEVYRNADAVIYEVTASL</sequence>
<feature type="transmembrane region" description="Helical" evidence="1">
    <location>
        <begin position="277"/>
        <end position="294"/>
    </location>
</feature>
<feature type="transmembrane region" description="Helical" evidence="1">
    <location>
        <begin position="445"/>
        <end position="469"/>
    </location>
</feature>
<dbReference type="Pfam" id="PF20176">
    <property type="entry name" value="DUF6541"/>
    <property type="match status" value="1"/>
</dbReference>
<feature type="transmembrane region" description="Helical" evidence="1">
    <location>
        <begin position="199"/>
        <end position="220"/>
    </location>
</feature>
<feature type="transmembrane region" description="Helical" evidence="1">
    <location>
        <begin position="53"/>
        <end position="77"/>
    </location>
</feature>
<accession>A0ABU8E5K3</accession>
<evidence type="ECO:0000313" key="2">
    <source>
        <dbReference type="EMBL" id="MEI4278114.1"/>
    </source>
</evidence>
<feature type="transmembrane region" description="Helical" evidence="1">
    <location>
        <begin position="300"/>
        <end position="319"/>
    </location>
</feature>
<dbReference type="InterPro" id="IPR046671">
    <property type="entry name" value="DUF6541"/>
</dbReference>
<feature type="transmembrane region" description="Helical" evidence="1">
    <location>
        <begin position="326"/>
        <end position="347"/>
    </location>
</feature>
<evidence type="ECO:0000313" key="3">
    <source>
        <dbReference type="Proteomes" id="UP001373496"/>
    </source>
</evidence>
<feature type="transmembrane region" description="Helical" evidence="1">
    <location>
        <begin position="476"/>
        <end position="499"/>
    </location>
</feature>
<protein>
    <submittedName>
        <fullName evidence="2">DUF6541 family protein</fullName>
    </submittedName>
</protein>
<comment type="caution">
    <text evidence="2">The sequence shown here is derived from an EMBL/GenBank/DDBJ whole genome shotgun (WGS) entry which is preliminary data.</text>
</comment>
<feature type="transmembrane region" description="Helical" evidence="1">
    <location>
        <begin position="227"/>
        <end position="245"/>
    </location>
</feature>
<organism evidence="2 3">
    <name type="scientific">Klenkia terrae</name>
    <dbReference type="NCBI Taxonomy" id="1052259"/>
    <lineage>
        <taxon>Bacteria</taxon>
        <taxon>Bacillati</taxon>
        <taxon>Actinomycetota</taxon>
        <taxon>Actinomycetes</taxon>
        <taxon>Geodermatophilales</taxon>
        <taxon>Geodermatophilaceae</taxon>
        <taxon>Klenkia</taxon>
    </lineage>
</organism>
<keyword evidence="1" id="KW-0812">Transmembrane</keyword>
<keyword evidence="1" id="KW-1133">Transmembrane helix</keyword>